<gene>
    <name evidence="1" type="ORF">DPMN_003954</name>
</gene>
<dbReference type="AlphaFoldDB" id="A0A9D4MLX4"/>
<protein>
    <submittedName>
        <fullName evidence="1">Uncharacterized protein</fullName>
    </submittedName>
</protein>
<reference evidence="1" key="2">
    <citation type="submission" date="2020-11" db="EMBL/GenBank/DDBJ databases">
        <authorList>
            <person name="McCartney M.A."/>
            <person name="Auch B."/>
            <person name="Kono T."/>
            <person name="Mallez S."/>
            <person name="Becker A."/>
            <person name="Gohl D.M."/>
            <person name="Silverstein K.A.T."/>
            <person name="Koren S."/>
            <person name="Bechman K.B."/>
            <person name="Herman A."/>
            <person name="Abrahante J.E."/>
            <person name="Garbe J."/>
        </authorList>
    </citation>
    <scope>NUCLEOTIDE SEQUENCE</scope>
    <source>
        <strain evidence="1">Duluth1</strain>
        <tissue evidence="1">Whole animal</tissue>
    </source>
</reference>
<organism evidence="1 2">
    <name type="scientific">Dreissena polymorpha</name>
    <name type="common">Zebra mussel</name>
    <name type="synonym">Mytilus polymorpha</name>
    <dbReference type="NCBI Taxonomy" id="45954"/>
    <lineage>
        <taxon>Eukaryota</taxon>
        <taxon>Metazoa</taxon>
        <taxon>Spiralia</taxon>
        <taxon>Lophotrochozoa</taxon>
        <taxon>Mollusca</taxon>
        <taxon>Bivalvia</taxon>
        <taxon>Autobranchia</taxon>
        <taxon>Heteroconchia</taxon>
        <taxon>Euheterodonta</taxon>
        <taxon>Imparidentia</taxon>
        <taxon>Neoheterodontei</taxon>
        <taxon>Myida</taxon>
        <taxon>Dreissenoidea</taxon>
        <taxon>Dreissenidae</taxon>
        <taxon>Dreissena</taxon>
    </lineage>
</organism>
<sequence length="91" mass="9404">MYMLLDGVVKHYSYIYVARWSCEALLMYMLLGGVVELLADSLMLDGELHVSGGDAAGPRGGGGGGGSVYIKVCGPCNGPDSLSLSVVPCSC</sequence>
<comment type="caution">
    <text evidence="1">The sequence shown here is derived from an EMBL/GenBank/DDBJ whole genome shotgun (WGS) entry which is preliminary data.</text>
</comment>
<proteinExistence type="predicted"/>
<name>A0A9D4MLX4_DREPO</name>
<evidence type="ECO:0000313" key="2">
    <source>
        <dbReference type="Proteomes" id="UP000828390"/>
    </source>
</evidence>
<dbReference type="Proteomes" id="UP000828390">
    <property type="component" value="Unassembled WGS sequence"/>
</dbReference>
<dbReference type="EMBL" id="JAIWYP010000001">
    <property type="protein sequence ID" value="KAH3880042.1"/>
    <property type="molecule type" value="Genomic_DNA"/>
</dbReference>
<accession>A0A9D4MLX4</accession>
<evidence type="ECO:0000313" key="1">
    <source>
        <dbReference type="EMBL" id="KAH3880042.1"/>
    </source>
</evidence>
<reference evidence="1" key="1">
    <citation type="journal article" date="2019" name="bioRxiv">
        <title>The Genome of the Zebra Mussel, Dreissena polymorpha: A Resource for Invasive Species Research.</title>
        <authorList>
            <person name="McCartney M.A."/>
            <person name="Auch B."/>
            <person name="Kono T."/>
            <person name="Mallez S."/>
            <person name="Zhang Y."/>
            <person name="Obille A."/>
            <person name="Becker A."/>
            <person name="Abrahante J.E."/>
            <person name="Garbe J."/>
            <person name="Badalamenti J.P."/>
            <person name="Herman A."/>
            <person name="Mangelson H."/>
            <person name="Liachko I."/>
            <person name="Sullivan S."/>
            <person name="Sone E.D."/>
            <person name="Koren S."/>
            <person name="Silverstein K.A.T."/>
            <person name="Beckman K.B."/>
            <person name="Gohl D.M."/>
        </authorList>
    </citation>
    <scope>NUCLEOTIDE SEQUENCE</scope>
    <source>
        <strain evidence="1">Duluth1</strain>
        <tissue evidence="1">Whole animal</tissue>
    </source>
</reference>
<keyword evidence="2" id="KW-1185">Reference proteome</keyword>